<keyword evidence="1" id="KW-0732">Signal</keyword>
<feature type="domain" description="Beta-lactamase-related" evidence="2">
    <location>
        <begin position="43"/>
        <end position="365"/>
    </location>
</feature>
<evidence type="ECO:0000313" key="3">
    <source>
        <dbReference type="EMBL" id="OYQ31156.1"/>
    </source>
</evidence>
<dbReference type="Proteomes" id="UP000216991">
    <property type="component" value="Unassembled WGS sequence"/>
</dbReference>
<feature type="chain" id="PRO_5012739212" evidence="1">
    <location>
        <begin position="19"/>
        <end position="478"/>
    </location>
</feature>
<dbReference type="RefSeq" id="WP_094473037.1">
    <property type="nucleotide sequence ID" value="NZ_NOXT01000090.1"/>
</dbReference>
<sequence>MLHRSIALALLLASPALAQTAPPPAANIAENPDVAAATRLFSAWMEGQIAYRGLPGVAVGVVHDQQLVWSKGFGFADVASKRPMTADTRFRIASNSKLFAAIAILQLREQGKLRLDDPVVKHLPWFTMKPAGPDDGPITIEQLLSHSSGMQREAGDHWSSFDFPTEAQLKALMQDRQAAFPPQTRWKYSNLAFAVAGLVVELVTGQRWADYVTANITRPLGMTATSIDKPDPGLATPYASRTPEGTRRILPFMDARGMASATGMTSTVNDLAKFISAQLRTSGPNVLTAGSWREALRVRSVDESWESGSGLGFDHSRFKGRTFVGHGGGYPGNTTMTRVQLNDKVGVVVLTNTNDSGPGDIANQLLATVGEAVAKAARPGKPPLWDDGWARFAGRYRSPYDDGVTQVVLLNRQLVLLAANGPAAETRVVLEPLGDGRFKLMAPTGGGPVGEVVRFEEAGGKVTRMFLGDGWSSRIDGW</sequence>
<dbReference type="SUPFAM" id="SSF56601">
    <property type="entry name" value="beta-lactamase/transpeptidase-like"/>
    <property type="match status" value="1"/>
</dbReference>
<dbReference type="PANTHER" id="PTHR46825">
    <property type="entry name" value="D-ALANYL-D-ALANINE-CARBOXYPEPTIDASE/ENDOPEPTIDASE AMPH"/>
    <property type="match status" value="1"/>
</dbReference>
<dbReference type="InterPro" id="IPR001466">
    <property type="entry name" value="Beta-lactam-related"/>
</dbReference>
<dbReference type="PANTHER" id="PTHR46825:SF9">
    <property type="entry name" value="BETA-LACTAMASE-RELATED DOMAIN-CONTAINING PROTEIN"/>
    <property type="match status" value="1"/>
</dbReference>
<keyword evidence="3" id="KW-0378">Hydrolase</keyword>
<evidence type="ECO:0000259" key="2">
    <source>
        <dbReference type="Pfam" id="PF00144"/>
    </source>
</evidence>
<proteinExistence type="predicted"/>
<name>A0A255YPK4_9SPHN</name>
<dbReference type="GO" id="GO:0016787">
    <property type="term" value="F:hydrolase activity"/>
    <property type="evidence" value="ECO:0007669"/>
    <property type="project" value="UniProtKB-KW"/>
</dbReference>
<dbReference type="AlphaFoldDB" id="A0A255YPK4"/>
<evidence type="ECO:0000256" key="1">
    <source>
        <dbReference type="SAM" id="SignalP"/>
    </source>
</evidence>
<accession>A0A255YPK4</accession>
<evidence type="ECO:0000313" key="4">
    <source>
        <dbReference type="Proteomes" id="UP000216991"/>
    </source>
</evidence>
<dbReference type="Gene3D" id="3.40.710.10">
    <property type="entry name" value="DD-peptidase/beta-lactamase superfamily"/>
    <property type="match status" value="1"/>
</dbReference>
<gene>
    <name evidence="3" type="ORF">CHU93_04920</name>
</gene>
<dbReference type="InterPro" id="IPR050491">
    <property type="entry name" value="AmpC-like"/>
</dbReference>
<protein>
    <submittedName>
        <fullName evidence="3">Serine hydrolase</fullName>
    </submittedName>
</protein>
<dbReference type="EMBL" id="NOXT01000090">
    <property type="protein sequence ID" value="OYQ31156.1"/>
    <property type="molecule type" value="Genomic_DNA"/>
</dbReference>
<feature type="signal peptide" evidence="1">
    <location>
        <begin position="1"/>
        <end position="18"/>
    </location>
</feature>
<reference evidence="3 4" key="1">
    <citation type="submission" date="2017-07" db="EMBL/GenBank/DDBJ databases">
        <title>Sandarakinorhabdus cyanobacteriorum sp. nov., a novel bacterium isolated from cyanobacterial aggregates in a eutrophic lake.</title>
        <authorList>
            <person name="Cai H."/>
        </authorList>
    </citation>
    <scope>NUCLEOTIDE SEQUENCE [LARGE SCALE GENOMIC DNA]</scope>
    <source>
        <strain evidence="3 4">TH057</strain>
    </source>
</reference>
<dbReference type="Pfam" id="PF00144">
    <property type="entry name" value="Beta-lactamase"/>
    <property type="match status" value="1"/>
</dbReference>
<dbReference type="OrthoDB" id="5377981at2"/>
<comment type="caution">
    <text evidence="3">The sequence shown here is derived from an EMBL/GenBank/DDBJ whole genome shotgun (WGS) entry which is preliminary data.</text>
</comment>
<dbReference type="InterPro" id="IPR012338">
    <property type="entry name" value="Beta-lactam/transpept-like"/>
</dbReference>
<organism evidence="3 4">
    <name type="scientific">Sandarakinorhabdus cyanobacteriorum</name>
    <dbReference type="NCBI Taxonomy" id="1981098"/>
    <lineage>
        <taxon>Bacteria</taxon>
        <taxon>Pseudomonadati</taxon>
        <taxon>Pseudomonadota</taxon>
        <taxon>Alphaproteobacteria</taxon>
        <taxon>Sphingomonadales</taxon>
        <taxon>Sphingosinicellaceae</taxon>
        <taxon>Sandarakinorhabdus</taxon>
    </lineage>
</organism>
<keyword evidence="4" id="KW-1185">Reference proteome</keyword>